<dbReference type="EMBL" id="CM004479">
    <property type="protein sequence ID" value="OCT70261.1"/>
    <property type="molecule type" value="Genomic_DNA"/>
</dbReference>
<reference evidence="3" key="1">
    <citation type="journal article" date="2016" name="Nature">
        <title>Genome evolution in the allotetraploid frog Xenopus laevis.</title>
        <authorList>
            <person name="Session A.M."/>
            <person name="Uno Y."/>
            <person name="Kwon T."/>
            <person name="Chapman J.A."/>
            <person name="Toyoda A."/>
            <person name="Takahashi S."/>
            <person name="Fukui A."/>
            <person name="Hikosaka A."/>
            <person name="Suzuki A."/>
            <person name="Kondo M."/>
            <person name="van Heeringen S.J."/>
            <person name="Quigley I."/>
            <person name="Heinz S."/>
            <person name="Ogino H."/>
            <person name="Ochi H."/>
            <person name="Hellsten U."/>
            <person name="Lyons J.B."/>
            <person name="Simakov O."/>
            <person name="Putnam N."/>
            <person name="Stites J."/>
            <person name="Kuroki Y."/>
            <person name="Tanaka T."/>
            <person name="Michiue T."/>
            <person name="Watanabe M."/>
            <person name="Bogdanovic O."/>
            <person name="Lister R."/>
            <person name="Georgiou G."/>
            <person name="Paranjpe S.S."/>
            <person name="van Kruijsbergen I."/>
            <person name="Shu S."/>
            <person name="Carlson J."/>
            <person name="Kinoshita T."/>
            <person name="Ohta Y."/>
            <person name="Mawaribuchi S."/>
            <person name="Jenkins J."/>
            <person name="Grimwood J."/>
            <person name="Schmutz J."/>
            <person name="Mitros T."/>
            <person name="Mozaffari S.V."/>
            <person name="Suzuki Y."/>
            <person name="Haramoto Y."/>
            <person name="Yamamoto T.S."/>
            <person name="Takagi C."/>
            <person name="Heald R."/>
            <person name="Miller K."/>
            <person name="Haudenschild C."/>
            <person name="Kitzman J."/>
            <person name="Nakayama T."/>
            <person name="Izutsu Y."/>
            <person name="Robert J."/>
            <person name="Fortriede J."/>
            <person name="Burns K."/>
            <person name="Lotay V."/>
            <person name="Karimi K."/>
            <person name="Yasuoka Y."/>
            <person name="Dichmann D.S."/>
            <person name="Flajnik M.F."/>
            <person name="Houston D.W."/>
            <person name="Shendure J."/>
            <person name="DuPasquier L."/>
            <person name="Vize P.D."/>
            <person name="Zorn A.M."/>
            <person name="Ito M."/>
            <person name="Marcotte E.M."/>
            <person name="Wallingford J.B."/>
            <person name="Ito Y."/>
            <person name="Asashima M."/>
            <person name="Ueno N."/>
            <person name="Matsuda Y."/>
            <person name="Veenstra G.J."/>
            <person name="Fujiyama A."/>
            <person name="Harland R.M."/>
            <person name="Taira M."/>
            <person name="Rokhsar D.S."/>
        </authorList>
    </citation>
    <scope>NUCLEOTIDE SEQUENCE [LARGE SCALE GENOMIC DNA]</scope>
    <source>
        <strain evidence="3">J</strain>
    </source>
</reference>
<organism evidence="2 3">
    <name type="scientific">Xenopus laevis</name>
    <name type="common">African clawed frog</name>
    <dbReference type="NCBI Taxonomy" id="8355"/>
    <lineage>
        <taxon>Eukaryota</taxon>
        <taxon>Metazoa</taxon>
        <taxon>Chordata</taxon>
        <taxon>Craniata</taxon>
        <taxon>Vertebrata</taxon>
        <taxon>Euteleostomi</taxon>
        <taxon>Amphibia</taxon>
        <taxon>Batrachia</taxon>
        <taxon>Anura</taxon>
        <taxon>Pipoidea</taxon>
        <taxon>Pipidae</taxon>
        <taxon>Xenopodinae</taxon>
        <taxon>Xenopus</taxon>
        <taxon>Xenopus</taxon>
    </lineage>
</organism>
<evidence type="ECO:0000313" key="3">
    <source>
        <dbReference type="Proteomes" id="UP000694892"/>
    </source>
</evidence>
<feature type="region of interest" description="Disordered" evidence="1">
    <location>
        <begin position="1"/>
        <end position="33"/>
    </location>
</feature>
<accession>A0A974HAF0</accession>
<gene>
    <name evidence="2" type="ORF">XELAEV_18037183mg</name>
</gene>
<dbReference type="Proteomes" id="UP000694892">
    <property type="component" value="Chromosome 7S"/>
</dbReference>
<name>A0A974HAF0_XENLA</name>
<proteinExistence type="predicted"/>
<evidence type="ECO:0000256" key="1">
    <source>
        <dbReference type="SAM" id="MobiDB-lite"/>
    </source>
</evidence>
<sequence>MPASFFFSSTLSPTTRTLPRPASQLQPPTFPANKHLPMFRCAGRVRSECAQFATIQHMAPSSQAAFRPVFILAPSLSLCFWSSSIGGRAATILLALG</sequence>
<feature type="compositionally biased region" description="Low complexity" evidence="1">
    <location>
        <begin position="1"/>
        <end position="23"/>
    </location>
</feature>
<evidence type="ECO:0000313" key="2">
    <source>
        <dbReference type="EMBL" id="OCT70261.1"/>
    </source>
</evidence>
<dbReference type="AlphaFoldDB" id="A0A974HAF0"/>
<protein>
    <submittedName>
        <fullName evidence="2">Uncharacterized protein</fullName>
    </submittedName>
</protein>